<dbReference type="InterPro" id="IPR004722">
    <property type="entry name" value="DHOase"/>
</dbReference>
<reference evidence="3" key="1">
    <citation type="submission" date="2021-06" db="EMBL/GenBank/DDBJ databases">
        <authorList>
            <person name="Huq M.A."/>
        </authorList>
    </citation>
    <scope>NUCLEOTIDE SEQUENCE</scope>
    <source>
        <strain evidence="3">MAH-26</strain>
    </source>
</reference>
<dbReference type="GO" id="GO:0006145">
    <property type="term" value="P:purine nucleobase catabolic process"/>
    <property type="evidence" value="ECO:0007669"/>
    <property type="project" value="TreeGrafter"/>
</dbReference>
<dbReference type="GO" id="GO:0046872">
    <property type="term" value="F:metal ion binding"/>
    <property type="evidence" value="ECO:0007669"/>
    <property type="project" value="InterPro"/>
</dbReference>
<dbReference type="CDD" id="cd01317">
    <property type="entry name" value="DHOase_IIa"/>
    <property type="match status" value="1"/>
</dbReference>
<dbReference type="EMBL" id="JAHSPG010000006">
    <property type="protein sequence ID" value="MBV4357458.1"/>
    <property type="molecule type" value="Genomic_DNA"/>
</dbReference>
<dbReference type="Pfam" id="PF12890">
    <property type="entry name" value="DHOase"/>
    <property type="match status" value="1"/>
</dbReference>
<evidence type="ECO:0000313" key="3">
    <source>
        <dbReference type="EMBL" id="MBV4357458.1"/>
    </source>
</evidence>
<dbReference type="PANTHER" id="PTHR43668:SF2">
    <property type="entry name" value="ALLANTOINASE"/>
    <property type="match status" value="1"/>
</dbReference>
<dbReference type="RefSeq" id="WP_217791103.1">
    <property type="nucleotide sequence ID" value="NZ_JAHSPG010000006.1"/>
</dbReference>
<dbReference type="GO" id="GO:0005737">
    <property type="term" value="C:cytoplasm"/>
    <property type="evidence" value="ECO:0007669"/>
    <property type="project" value="TreeGrafter"/>
</dbReference>
<accession>A0A9E2S6B6</accession>
<name>A0A9E2S6B6_9BACT</name>
<keyword evidence="4" id="KW-1185">Reference proteome</keyword>
<evidence type="ECO:0000313" key="4">
    <source>
        <dbReference type="Proteomes" id="UP000812270"/>
    </source>
</evidence>
<evidence type="ECO:0000256" key="1">
    <source>
        <dbReference type="ARBA" id="ARBA00022975"/>
    </source>
</evidence>
<dbReference type="GO" id="GO:0004038">
    <property type="term" value="F:allantoinase activity"/>
    <property type="evidence" value="ECO:0007669"/>
    <property type="project" value="TreeGrafter"/>
</dbReference>
<evidence type="ECO:0000259" key="2">
    <source>
        <dbReference type="Pfam" id="PF12890"/>
    </source>
</evidence>
<dbReference type="GO" id="GO:0004151">
    <property type="term" value="F:dihydroorotase activity"/>
    <property type="evidence" value="ECO:0007669"/>
    <property type="project" value="InterPro"/>
</dbReference>
<dbReference type="InterPro" id="IPR024403">
    <property type="entry name" value="DHOase_cat"/>
</dbReference>
<dbReference type="GO" id="GO:0006221">
    <property type="term" value="P:pyrimidine nucleotide biosynthetic process"/>
    <property type="evidence" value="ECO:0007669"/>
    <property type="project" value="UniProtKB-KW"/>
</dbReference>
<organism evidence="3 4">
    <name type="scientific">Pinibacter aurantiacus</name>
    <dbReference type="NCBI Taxonomy" id="2851599"/>
    <lineage>
        <taxon>Bacteria</taxon>
        <taxon>Pseudomonadati</taxon>
        <taxon>Bacteroidota</taxon>
        <taxon>Chitinophagia</taxon>
        <taxon>Chitinophagales</taxon>
        <taxon>Chitinophagaceae</taxon>
        <taxon>Pinibacter</taxon>
    </lineage>
</organism>
<gene>
    <name evidence="3" type="ORF">KTO63_09890</name>
</gene>
<sequence length="420" mass="45751">MKVLIKKAKINDPASPFHNSTKDILVENGIIRAIDSSITEPADEVVNIPNLSVSPGWMDVFAHFCDPGIEHKETLATGAAAAAAGGFTSVMVLPNTKPVIDTKSQVEYIVRASESLPAQILPIGAITRKTEGKELAEMYDMHASGAAAFSDGLHPLQSSGILLKGLQYVKAFDGVILQLPDDESIAAHGLVNEGIISTRLGLPGKPSIAEELIVSRDIQLAKYTDSRVHFTGISTPKSVALIKEAKEHGVKVTCSVAPYHLALCDEDLMQYDTNLKVNPPLRTREDMEALRVAVAEGVIDCIATHHLPQDYDAKILEFEYAKDGMIGLETCYSILRTYLPQLQEERIVELLSVNPRKIFNQPASINVDQKASLTLYQPDEHYTFTQKNVVSKCSNTPFIGKAFVGKVAGTVYGKKLTLNQ</sequence>
<protein>
    <submittedName>
        <fullName evidence="3">Dihydroorotase</fullName>
    </submittedName>
</protein>
<dbReference type="Proteomes" id="UP000812270">
    <property type="component" value="Unassembled WGS sequence"/>
</dbReference>
<keyword evidence="1" id="KW-0665">Pyrimidine biosynthesis</keyword>
<dbReference type="AlphaFoldDB" id="A0A9E2S6B6"/>
<comment type="caution">
    <text evidence="3">The sequence shown here is derived from an EMBL/GenBank/DDBJ whole genome shotgun (WGS) entry which is preliminary data.</text>
</comment>
<proteinExistence type="predicted"/>
<feature type="domain" description="Dihydroorotase catalytic" evidence="2">
    <location>
        <begin position="54"/>
        <end position="235"/>
    </location>
</feature>
<dbReference type="InterPro" id="IPR050138">
    <property type="entry name" value="DHOase/Allantoinase_Hydrolase"/>
</dbReference>
<dbReference type="PANTHER" id="PTHR43668">
    <property type="entry name" value="ALLANTOINASE"/>
    <property type="match status" value="1"/>
</dbReference>
<dbReference type="NCBIfam" id="TIGR00857">
    <property type="entry name" value="pyrC_multi"/>
    <property type="match status" value="1"/>
</dbReference>